<evidence type="ECO:0000313" key="2">
    <source>
        <dbReference type="Proteomes" id="UP000029843"/>
    </source>
</evidence>
<proteinExistence type="predicted"/>
<dbReference type="RefSeq" id="WP_033095193.1">
    <property type="nucleotide sequence ID" value="NZ_JQED01000047.1"/>
</dbReference>
<sequence>MHCLFWGNRIALAGYTTLQDTISTVLSNERNRIEVVLNENLKQSTKATLLKLLESNNSFTDLAKLKKMAKDFSTSQITQELKTHKIIRSLYPEIKGLIAELELSPKNLEYYAPLVKHKTVYKLRRHTDSQTILYLVCYLFFSYRETNDNLVAAFIYLVRKLTESAKAYAKQRIIEDVNIVRTKLKSAGSLLKFFIDTDMDDDLNC</sequence>
<evidence type="ECO:0000313" key="1">
    <source>
        <dbReference type="EMBL" id="KGJ88406.1"/>
    </source>
</evidence>
<reference evidence="1 2" key="1">
    <citation type="submission" date="2014-08" db="EMBL/GenBank/DDBJ databases">
        <title>Genomic and Phenotypic Diversity of Colwellia psychrerythraea strains from Disparate Marine Basins.</title>
        <authorList>
            <person name="Techtmann S.M."/>
            <person name="Stelling S.C."/>
            <person name="Utturkar S.M."/>
            <person name="Alshibli N."/>
            <person name="Harris A."/>
            <person name="Brown S.D."/>
            <person name="Hazen T.C."/>
        </authorList>
    </citation>
    <scope>NUCLEOTIDE SEQUENCE [LARGE SCALE GENOMIC DNA]</scope>
    <source>
        <strain evidence="1 2">ND2E</strain>
    </source>
</reference>
<dbReference type="Proteomes" id="UP000029843">
    <property type="component" value="Unassembled WGS sequence"/>
</dbReference>
<comment type="caution">
    <text evidence="1">The sequence shown here is derived from an EMBL/GenBank/DDBJ whole genome shotgun (WGS) entry which is preliminary data.</text>
</comment>
<dbReference type="AlphaFoldDB" id="A0A099KDF8"/>
<dbReference type="OrthoDB" id="5292689at2"/>
<name>A0A099KDF8_COLPS</name>
<accession>A0A099KDF8</accession>
<protein>
    <submittedName>
        <fullName evidence="1">Uncharacterized protein</fullName>
    </submittedName>
</protein>
<dbReference type="EMBL" id="JQED01000047">
    <property type="protein sequence ID" value="KGJ88406.1"/>
    <property type="molecule type" value="Genomic_DNA"/>
</dbReference>
<dbReference type="PATRIC" id="fig|28229.4.peg.3596"/>
<organism evidence="1 2">
    <name type="scientific">Colwellia psychrerythraea</name>
    <name type="common">Vibrio psychroerythus</name>
    <dbReference type="NCBI Taxonomy" id="28229"/>
    <lineage>
        <taxon>Bacteria</taxon>
        <taxon>Pseudomonadati</taxon>
        <taxon>Pseudomonadota</taxon>
        <taxon>Gammaproteobacteria</taxon>
        <taxon>Alteromonadales</taxon>
        <taxon>Colwelliaceae</taxon>
        <taxon>Colwellia</taxon>
    </lineage>
</organism>
<gene>
    <name evidence="1" type="ORF">ND2E_4242</name>
</gene>